<name>A0A846ZI78_9GAMM</name>
<accession>A0A846ZI78</accession>
<keyword evidence="1" id="KW-0812">Transmembrane</keyword>
<feature type="transmembrane region" description="Helical" evidence="1">
    <location>
        <begin position="109"/>
        <end position="128"/>
    </location>
</feature>
<dbReference type="EMBL" id="JAAZQD010000001">
    <property type="protein sequence ID" value="NKZ37582.1"/>
    <property type="molecule type" value="Genomic_DNA"/>
</dbReference>
<comment type="caution">
    <text evidence="2">The sequence shown here is derived from an EMBL/GenBank/DDBJ whole genome shotgun (WGS) entry which is preliminary data.</text>
</comment>
<dbReference type="AlphaFoldDB" id="A0A846ZI78"/>
<dbReference type="RefSeq" id="WP_168608173.1">
    <property type="nucleotide sequence ID" value="NZ_JAAZQD010000001.1"/>
</dbReference>
<dbReference type="InterPro" id="IPR018692">
    <property type="entry name" value="DUF2189"/>
</dbReference>
<keyword evidence="1" id="KW-0472">Membrane</keyword>
<proteinExistence type="predicted"/>
<feature type="transmembrane region" description="Helical" evidence="1">
    <location>
        <begin position="203"/>
        <end position="232"/>
    </location>
</feature>
<dbReference type="Proteomes" id="UP000541636">
    <property type="component" value="Unassembled WGS sequence"/>
</dbReference>
<reference evidence="2 3" key="1">
    <citation type="journal article" date="2017" name="Int. J. Syst. Evol. Microbiol.">
        <title>Oleiagrimonas citrea sp. nov., a marine bacterium isolated from tidal flat sediment and emended description of the genus Oleiagrimonas Fang et al. 2015 and Oleiagrimonas soli.</title>
        <authorList>
            <person name="Yang S.H."/>
            <person name="Seo H.S."/>
            <person name="Seong C.N."/>
            <person name="Kwon K.K."/>
        </authorList>
    </citation>
    <scope>NUCLEOTIDE SEQUENCE [LARGE SCALE GENOMIC DNA]</scope>
    <source>
        <strain evidence="2 3">MEBiC09124</strain>
    </source>
</reference>
<sequence>MREEAERPFVVPCRRLTWSAPWRWLRAGWRDVRRAPGLTACFGMVIVLVSAVVSLLAWRLGRFALLALLLSGFVYVAPLIGVGLYSVSRALHAGHRPRLRDSFTVARRVMGQAGIFALVQLVIMLVWSRAGMMLTAFVPVQKGVAAGWMEYLAIGSLIGAVFAAFTFAVSVVSLPLIADRSVDMVTACVSSLNAVLRNKRVMLLWGLLIVVLTLVGFVTVVGLGLVMPWLAYATWHAARDTLDASDWPAA</sequence>
<feature type="transmembrane region" description="Helical" evidence="1">
    <location>
        <begin position="148"/>
        <end position="174"/>
    </location>
</feature>
<keyword evidence="1" id="KW-1133">Transmembrane helix</keyword>
<feature type="transmembrane region" description="Helical" evidence="1">
    <location>
        <begin position="35"/>
        <end position="58"/>
    </location>
</feature>
<feature type="transmembrane region" description="Helical" evidence="1">
    <location>
        <begin position="64"/>
        <end position="88"/>
    </location>
</feature>
<evidence type="ECO:0000313" key="3">
    <source>
        <dbReference type="Proteomes" id="UP000541636"/>
    </source>
</evidence>
<protein>
    <submittedName>
        <fullName evidence="2">DUF2189 domain-containing protein</fullName>
    </submittedName>
</protein>
<evidence type="ECO:0000313" key="2">
    <source>
        <dbReference type="EMBL" id="NKZ37582.1"/>
    </source>
</evidence>
<evidence type="ECO:0000256" key="1">
    <source>
        <dbReference type="SAM" id="Phobius"/>
    </source>
</evidence>
<dbReference type="Pfam" id="PF09955">
    <property type="entry name" value="DUF2189"/>
    <property type="match status" value="1"/>
</dbReference>
<organism evidence="2 3">
    <name type="scientific">Oleiagrimonas citrea</name>
    <dbReference type="NCBI Taxonomy" id="1665687"/>
    <lineage>
        <taxon>Bacteria</taxon>
        <taxon>Pseudomonadati</taxon>
        <taxon>Pseudomonadota</taxon>
        <taxon>Gammaproteobacteria</taxon>
        <taxon>Lysobacterales</taxon>
        <taxon>Rhodanobacteraceae</taxon>
        <taxon>Oleiagrimonas</taxon>
    </lineage>
</organism>
<keyword evidence="3" id="KW-1185">Reference proteome</keyword>
<gene>
    <name evidence="2" type="ORF">HF690_01280</name>
</gene>